<reference evidence="2 3" key="1">
    <citation type="submission" date="2018-06" db="EMBL/GenBank/DDBJ databases">
        <authorList>
            <consortium name="Pathogen Informatics"/>
            <person name="Doyle S."/>
        </authorList>
    </citation>
    <scope>NUCLEOTIDE SEQUENCE [LARGE SCALE GENOMIC DNA]</scope>
    <source>
        <strain evidence="2 3">NCTC13316</strain>
    </source>
</reference>
<dbReference type="OrthoDB" id="5643267at2"/>
<gene>
    <name evidence="2" type="ORF">NCTC13316_00747</name>
</gene>
<dbReference type="AlphaFoldDB" id="A0A378JHP8"/>
<feature type="transmembrane region" description="Helical" evidence="1">
    <location>
        <begin position="136"/>
        <end position="158"/>
    </location>
</feature>
<feature type="transmembrane region" description="Helical" evidence="1">
    <location>
        <begin position="164"/>
        <end position="183"/>
    </location>
</feature>
<protein>
    <submittedName>
        <fullName evidence="2">ABC transport system permease</fullName>
    </submittedName>
</protein>
<feature type="transmembrane region" description="Helical" evidence="1">
    <location>
        <begin position="195"/>
        <end position="218"/>
    </location>
</feature>
<evidence type="ECO:0000313" key="2">
    <source>
        <dbReference type="EMBL" id="STX50664.1"/>
    </source>
</evidence>
<keyword evidence="3" id="KW-1185">Reference proteome</keyword>
<name>A0A378JHP8_9GAMM</name>
<evidence type="ECO:0000313" key="3">
    <source>
        <dbReference type="Proteomes" id="UP000254794"/>
    </source>
</evidence>
<dbReference type="Proteomes" id="UP000254794">
    <property type="component" value="Unassembled WGS sequence"/>
</dbReference>
<feature type="transmembrane region" description="Helical" evidence="1">
    <location>
        <begin position="14"/>
        <end position="37"/>
    </location>
</feature>
<sequence>MTFFYAIGRNTTRILLSFNLFFAFIGHVGHSAIRAVFGPPTITWLNVLKILYNSGTAIVIPLTLISILSAGTLCLNLYFTLQNFNLHEKALPIAQTMLTRDLLPLLIGLVLCVQSSLNLIITRIRITKLRHTPHEVILTYILPIFIGTNMCAVLLYAYTLTASLIGLAYIFNYYFNLTLYEYMLHISHAVKLTNLMIGTIKTVLFATIVSLTAGYYYYLAAIIHIPLRTAVSRILTRGALWIIVIGALLKVLRI</sequence>
<keyword evidence="1" id="KW-0812">Transmembrane</keyword>
<dbReference type="RefSeq" id="WP_115330365.1">
    <property type="nucleotide sequence ID" value="NZ_CAAAHP010000004.1"/>
</dbReference>
<organism evidence="2 3">
    <name type="scientific">Legionella busanensis</name>
    <dbReference type="NCBI Taxonomy" id="190655"/>
    <lineage>
        <taxon>Bacteria</taxon>
        <taxon>Pseudomonadati</taxon>
        <taxon>Pseudomonadota</taxon>
        <taxon>Gammaproteobacteria</taxon>
        <taxon>Legionellales</taxon>
        <taxon>Legionellaceae</taxon>
        <taxon>Legionella</taxon>
    </lineage>
</organism>
<feature type="transmembrane region" description="Helical" evidence="1">
    <location>
        <begin position="102"/>
        <end position="124"/>
    </location>
</feature>
<proteinExistence type="predicted"/>
<dbReference type="InterPro" id="IPR030802">
    <property type="entry name" value="Permease_MalE"/>
</dbReference>
<dbReference type="GO" id="GO:0043190">
    <property type="term" value="C:ATP-binding cassette (ABC) transporter complex"/>
    <property type="evidence" value="ECO:0007669"/>
    <property type="project" value="InterPro"/>
</dbReference>
<feature type="transmembrane region" description="Helical" evidence="1">
    <location>
        <begin position="230"/>
        <end position="252"/>
    </location>
</feature>
<keyword evidence="1" id="KW-1133">Transmembrane helix</keyword>
<accession>A0A378JHP8</accession>
<keyword evidence="1" id="KW-0472">Membrane</keyword>
<dbReference type="Pfam" id="PF02405">
    <property type="entry name" value="MlaE"/>
    <property type="match status" value="1"/>
</dbReference>
<feature type="transmembrane region" description="Helical" evidence="1">
    <location>
        <begin position="58"/>
        <end position="79"/>
    </location>
</feature>
<evidence type="ECO:0000256" key="1">
    <source>
        <dbReference type="SAM" id="Phobius"/>
    </source>
</evidence>
<dbReference type="EMBL" id="UGOD01000001">
    <property type="protein sequence ID" value="STX50664.1"/>
    <property type="molecule type" value="Genomic_DNA"/>
</dbReference>